<dbReference type="Proteomes" id="UP000289784">
    <property type="component" value="Unassembled WGS sequence"/>
</dbReference>
<dbReference type="RefSeq" id="WP_129470062.1">
    <property type="nucleotide sequence ID" value="NZ_SAWZ01000002.1"/>
</dbReference>
<keyword evidence="5" id="KW-1185">Reference proteome</keyword>
<dbReference type="Pfam" id="PF00011">
    <property type="entry name" value="HSP20"/>
    <property type="match status" value="1"/>
</dbReference>
<comment type="caution">
    <text evidence="4">The sequence shown here is derived from an EMBL/GenBank/DDBJ whole genome shotgun (WGS) entry which is preliminary data.</text>
</comment>
<accession>A0A4Q1JZW0</accession>
<dbReference type="OrthoDB" id="9792695at2"/>
<comment type="similarity">
    <text evidence="1 2">Belongs to the small heat shock protein (HSP20) family.</text>
</comment>
<organism evidence="4 5">
    <name type="scientific">Pseudoxanthomonas composti</name>
    <dbReference type="NCBI Taxonomy" id="2137479"/>
    <lineage>
        <taxon>Bacteria</taxon>
        <taxon>Pseudomonadati</taxon>
        <taxon>Pseudomonadota</taxon>
        <taxon>Gammaproteobacteria</taxon>
        <taxon>Lysobacterales</taxon>
        <taxon>Lysobacteraceae</taxon>
        <taxon>Pseudoxanthomonas</taxon>
    </lineage>
</organism>
<dbReference type="InterPro" id="IPR031107">
    <property type="entry name" value="Small_HSP"/>
</dbReference>
<dbReference type="Gene3D" id="2.60.40.790">
    <property type="match status" value="1"/>
</dbReference>
<name>A0A4Q1JZW0_9GAMM</name>
<evidence type="ECO:0000259" key="3">
    <source>
        <dbReference type="PROSITE" id="PS01031"/>
    </source>
</evidence>
<evidence type="ECO:0000313" key="5">
    <source>
        <dbReference type="Proteomes" id="UP000289784"/>
    </source>
</evidence>
<evidence type="ECO:0000313" key="4">
    <source>
        <dbReference type="EMBL" id="RXR07247.1"/>
    </source>
</evidence>
<evidence type="ECO:0000256" key="1">
    <source>
        <dbReference type="PROSITE-ProRule" id="PRU00285"/>
    </source>
</evidence>
<proteinExistence type="inferred from homology"/>
<reference evidence="4 5" key="1">
    <citation type="submission" date="2019-01" db="EMBL/GenBank/DDBJ databases">
        <title>Pseudoxanthomonas composti sp. nov., isolated from compost.</title>
        <authorList>
            <person name="Yang G."/>
        </authorList>
    </citation>
    <scope>NUCLEOTIDE SEQUENCE [LARGE SCALE GENOMIC DNA]</scope>
    <source>
        <strain evidence="4 5">GSS15</strain>
    </source>
</reference>
<dbReference type="AlphaFoldDB" id="A0A4Q1JZW0"/>
<dbReference type="EMBL" id="SAWZ01000002">
    <property type="protein sequence ID" value="RXR07247.1"/>
    <property type="molecule type" value="Genomic_DNA"/>
</dbReference>
<dbReference type="PROSITE" id="PS01031">
    <property type="entry name" value="SHSP"/>
    <property type="match status" value="1"/>
</dbReference>
<dbReference type="PANTHER" id="PTHR11527">
    <property type="entry name" value="HEAT-SHOCK PROTEIN 20 FAMILY MEMBER"/>
    <property type="match status" value="1"/>
</dbReference>
<sequence>MNSVIYRSWPAASAIHQQLNQIFDRSGSDAGQWSPRVDIRENAERFLIQADLPGVDLQAIEIQMERNVLSLRGERAAPTLEEGDKASRSERRYGPFERRFVLPETADADGIVAEGRNGVLEITIPKKAQAGARRIQVAAKAEPSAQ</sequence>
<protein>
    <submittedName>
        <fullName evidence="4">Hsp20/alpha crystallin family protein</fullName>
    </submittedName>
</protein>
<dbReference type="SUPFAM" id="SSF49764">
    <property type="entry name" value="HSP20-like chaperones"/>
    <property type="match status" value="1"/>
</dbReference>
<dbReference type="InterPro" id="IPR008978">
    <property type="entry name" value="HSP20-like_chaperone"/>
</dbReference>
<gene>
    <name evidence="4" type="ORF">EPA99_04835</name>
</gene>
<evidence type="ECO:0000256" key="2">
    <source>
        <dbReference type="RuleBase" id="RU003616"/>
    </source>
</evidence>
<dbReference type="CDD" id="cd06464">
    <property type="entry name" value="ACD_sHsps-like"/>
    <property type="match status" value="1"/>
</dbReference>
<dbReference type="InterPro" id="IPR002068">
    <property type="entry name" value="A-crystallin/Hsp20_dom"/>
</dbReference>
<feature type="domain" description="SHSP" evidence="3">
    <location>
        <begin position="28"/>
        <end position="140"/>
    </location>
</feature>